<proteinExistence type="predicted"/>
<gene>
    <name evidence="1" type="ORF">ENM78_04495</name>
</gene>
<evidence type="ECO:0000313" key="1">
    <source>
        <dbReference type="EMBL" id="HHQ80690.1"/>
    </source>
</evidence>
<dbReference type="AlphaFoldDB" id="A0A7J3ZMM6"/>
<reference evidence="1" key="1">
    <citation type="journal article" date="2020" name="mSystems">
        <title>Genome- and Community-Level Interaction Insights into Carbon Utilization and Element Cycling Functions of Hydrothermarchaeota in Hydrothermal Sediment.</title>
        <authorList>
            <person name="Zhou Z."/>
            <person name="Liu Y."/>
            <person name="Xu W."/>
            <person name="Pan J."/>
            <person name="Luo Z.H."/>
            <person name="Li M."/>
        </authorList>
    </citation>
    <scope>NUCLEOTIDE SEQUENCE [LARGE SCALE GENOMIC DNA]</scope>
    <source>
        <strain evidence="1">SpSt-1116</strain>
    </source>
</reference>
<dbReference type="EMBL" id="DRZC01000063">
    <property type="protein sequence ID" value="HHQ80690.1"/>
    <property type="molecule type" value="Genomic_DNA"/>
</dbReference>
<accession>A0A7J3ZMM6</accession>
<name>A0A7J3ZMM6_9CREN</name>
<protein>
    <submittedName>
        <fullName evidence="1">Uncharacterized protein</fullName>
    </submittedName>
</protein>
<comment type="caution">
    <text evidence="1">The sequence shown here is derived from an EMBL/GenBank/DDBJ whole genome shotgun (WGS) entry which is preliminary data.</text>
</comment>
<sequence>MKRNPRDEGLYALFKKTCSGRLPESFYEALIECEHIGATRIFVLDKKERFGLSFTTVMSELGLTGLKASRVKYAFEDEPWDAISELTRDCDSIRLVKGEGLVLSECIEPALEILHAVIEVCGYEDLLVKCFHEWE</sequence>
<organism evidence="1">
    <name type="scientific">Fervidicoccus fontis</name>
    <dbReference type="NCBI Taxonomy" id="683846"/>
    <lineage>
        <taxon>Archaea</taxon>
        <taxon>Thermoproteota</taxon>
        <taxon>Thermoprotei</taxon>
        <taxon>Fervidicoccales</taxon>
        <taxon>Fervidicoccaceae</taxon>
        <taxon>Fervidicoccus</taxon>
    </lineage>
</organism>